<dbReference type="GO" id="GO:0005829">
    <property type="term" value="C:cytosol"/>
    <property type="evidence" value="ECO:0007669"/>
    <property type="project" value="TreeGrafter"/>
</dbReference>
<evidence type="ECO:0000313" key="5">
    <source>
        <dbReference type="EMBL" id="AWM41870.1"/>
    </source>
</evidence>
<comment type="similarity">
    <text evidence="3">Belongs to the HAD-like hydrolase superfamily. CbbY/CbbZ/Gph/YieH family.</text>
</comment>
<dbReference type="KEGG" id="gog:C1280_36010"/>
<dbReference type="InterPro" id="IPR050155">
    <property type="entry name" value="HAD-like_hydrolase_sf"/>
</dbReference>
<dbReference type="SFLD" id="SFLDG01129">
    <property type="entry name" value="C1.5:_HAD__Beta-PGM__Phosphata"/>
    <property type="match status" value="1"/>
</dbReference>
<dbReference type="PANTHER" id="PTHR43434">
    <property type="entry name" value="PHOSPHOGLYCOLATE PHOSPHATASE"/>
    <property type="match status" value="1"/>
</dbReference>
<gene>
    <name evidence="5" type="ORF">C1280_36010</name>
</gene>
<dbReference type="GO" id="GO:0006281">
    <property type="term" value="P:DNA repair"/>
    <property type="evidence" value="ECO:0007669"/>
    <property type="project" value="TreeGrafter"/>
</dbReference>
<evidence type="ECO:0000256" key="1">
    <source>
        <dbReference type="ARBA" id="ARBA00000830"/>
    </source>
</evidence>
<evidence type="ECO:0000256" key="4">
    <source>
        <dbReference type="ARBA" id="ARBA00013078"/>
    </source>
</evidence>
<dbReference type="EC" id="3.1.3.18" evidence="4"/>
<dbReference type="InterPro" id="IPR023198">
    <property type="entry name" value="PGP-like_dom2"/>
</dbReference>
<organism evidence="5 6">
    <name type="scientific">Gemmata obscuriglobus</name>
    <dbReference type="NCBI Taxonomy" id="114"/>
    <lineage>
        <taxon>Bacteria</taxon>
        <taxon>Pseudomonadati</taxon>
        <taxon>Planctomycetota</taxon>
        <taxon>Planctomycetia</taxon>
        <taxon>Gemmatales</taxon>
        <taxon>Gemmataceae</taxon>
        <taxon>Gemmata</taxon>
    </lineage>
</organism>
<reference evidence="5 6" key="1">
    <citation type="submission" date="2018-01" db="EMBL/GenBank/DDBJ databases">
        <title>G. obscuriglobus.</title>
        <authorList>
            <person name="Franke J."/>
            <person name="Blomberg W."/>
            <person name="Selmecki A."/>
        </authorList>
    </citation>
    <scope>NUCLEOTIDE SEQUENCE [LARGE SCALE GENOMIC DNA]</scope>
    <source>
        <strain evidence="5 6">DSM 5831</strain>
    </source>
</reference>
<name>A0A2Z3HK74_9BACT</name>
<proteinExistence type="inferred from homology"/>
<dbReference type="AlphaFoldDB" id="A0A2Z3HK74"/>
<keyword evidence="6" id="KW-1185">Reference proteome</keyword>
<dbReference type="SFLD" id="SFLDS00003">
    <property type="entry name" value="Haloacid_Dehalogenase"/>
    <property type="match status" value="1"/>
</dbReference>
<dbReference type="OrthoDB" id="9781769at2"/>
<dbReference type="EMBL" id="CP025958">
    <property type="protein sequence ID" value="AWM41870.1"/>
    <property type="molecule type" value="Genomic_DNA"/>
</dbReference>
<dbReference type="GO" id="GO:0008967">
    <property type="term" value="F:phosphoglycolate phosphatase activity"/>
    <property type="evidence" value="ECO:0007669"/>
    <property type="project" value="UniProtKB-EC"/>
</dbReference>
<dbReference type="Proteomes" id="UP000245802">
    <property type="component" value="Chromosome"/>
</dbReference>
<evidence type="ECO:0000256" key="2">
    <source>
        <dbReference type="ARBA" id="ARBA00004818"/>
    </source>
</evidence>
<comment type="pathway">
    <text evidence="2">Organic acid metabolism; glycolate biosynthesis; glycolate from 2-phosphoglycolate: step 1/1.</text>
</comment>
<dbReference type="Pfam" id="PF00702">
    <property type="entry name" value="Hydrolase"/>
    <property type="match status" value="1"/>
</dbReference>
<dbReference type="Gene3D" id="1.10.150.240">
    <property type="entry name" value="Putative phosphatase, domain 2"/>
    <property type="match status" value="1"/>
</dbReference>
<protein>
    <recommendedName>
        <fullName evidence="4">phosphoglycolate phosphatase</fullName>
        <ecNumber evidence="4">3.1.3.18</ecNumber>
    </recommendedName>
</protein>
<dbReference type="SUPFAM" id="SSF56784">
    <property type="entry name" value="HAD-like"/>
    <property type="match status" value="1"/>
</dbReference>
<sequence>MPIILFDIDGTLVRTGGAGKAAMEQALTSAFGVAELRDDVTYSGRTDGAIGRDLLVVHGIEPTLANQHKLRDAYLANLPGHLRERGGEVCPGIPALLAHLAAQPGAVLGLLTGNVRVGAQHKLAHFGLWDYFVCGGFGDDRYERDDVARAALAHTVAHLGRDVAPADVWVIGDTPHDVTCARAIGAKAVAVATGWHPLDELAGCAPDLLFSDLSDHTKLLAAWA</sequence>
<dbReference type="InterPro" id="IPR036412">
    <property type="entry name" value="HAD-like_sf"/>
</dbReference>
<dbReference type="InterPro" id="IPR023214">
    <property type="entry name" value="HAD_sf"/>
</dbReference>
<comment type="catalytic activity">
    <reaction evidence="1">
        <text>2-phosphoglycolate + H2O = glycolate + phosphate</text>
        <dbReference type="Rhea" id="RHEA:14369"/>
        <dbReference type="ChEBI" id="CHEBI:15377"/>
        <dbReference type="ChEBI" id="CHEBI:29805"/>
        <dbReference type="ChEBI" id="CHEBI:43474"/>
        <dbReference type="ChEBI" id="CHEBI:58033"/>
        <dbReference type="EC" id="3.1.3.18"/>
    </reaction>
</comment>
<dbReference type="Gene3D" id="3.40.50.1000">
    <property type="entry name" value="HAD superfamily/HAD-like"/>
    <property type="match status" value="1"/>
</dbReference>
<accession>A0A2Z3HK74</accession>
<evidence type="ECO:0000256" key="3">
    <source>
        <dbReference type="ARBA" id="ARBA00006171"/>
    </source>
</evidence>
<dbReference type="RefSeq" id="WP_010050687.1">
    <property type="nucleotide sequence ID" value="NZ_CP025958.1"/>
</dbReference>
<dbReference type="PANTHER" id="PTHR43434:SF1">
    <property type="entry name" value="PHOSPHOGLYCOLATE PHOSPHATASE"/>
    <property type="match status" value="1"/>
</dbReference>
<evidence type="ECO:0000313" key="6">
    <source>
        <dbReference type="Proteomes" id="UP000245802"/>
    </source>
</evidence>